<organism evidence="2 3">
    <name type="scientific">Nitrosomonas mobilis</name>
    <dbReference type="NCBI Taxonomy" id="51642"/>
    <lineage>
        <taxon>Bacteria</taxon>
        <taxon>Pseudomonadati</taxon>
        <taxon>Pseudomonadota</taxon>
        <taxon>Betaproteobacteria</taxon>
        <taxon>Nitrosomonadales</taxon>
        <taxon>Nitrosomonadaceae</taxon>
        <taxon>Nitrosomonas</taxon>
    </lineage>
</organism>
<keyword evidence="3" id="KW-1185">Reference proteome</keyword>
<evidence type="ECO:0000313" key="2">
    <source>
        <dbReference type="EMBL" id="SCZ86929.1"/>
    </source>
</evidence>
<proteinExistence type="predicted"/>
<evidence type="ECO:0000313" key="3">
    <source>
        <dbReference type="Proteomes" id="UP000198729"/>
    </source>
</evidence>
<gene>
    <name evidence="2" type="ORF">NSMM_820024</name>
</gene>
<dbReference type="Proteomes" id="UP000198729">
    <property type="component" value="Unassembled WGS sequence"/>
</dbReference>
<reference evidence="2 3" key="1">
    <citation type="submission" date="2016-10" db="EMBL/GenBank/DDBJ databases">
        <authorList>
            <person name="de Groot N.N."/>
        </authorList>
    </citation>
    <scope>NUCLEOTIDE SEQUENCE [LARGE SCALE GENOMIC DNA]</scope>
    <source>
        <strain evidence="2">1</strain>
    </source>
</reference>
<sequence length="48" mass="5188">MRQTGNPDNLKPGLRRATHAGGIKRGLSAWQEGSRNSEIKPSVENQGS</sequence>
<dbReference type="AlphaFoldDB" id="A0A1G5SKN5"/>
<name>A0A1G5SKN5_9PROT</name>
<dbReference type="EMBL" id="FMWO01000094">
    <property type="protein sequence ID" value="SCZ86929.1"/>
    <property type="molecule type" value="Genomic_DNA"/>
</dbReference>
<protein>
    <submittedName>
        <fullName evidence="2">Uncharacterized protein</fullName>
    </submittedName>
</protein>
<feature type="region of interest" description="Disordered" evidence="1">
    <location>
        <begin position="1"/>
        <end position="48"/>
    </location>
</feature>
<accession>A0A1G5SKN5</accession>
<evidence type="ECO:0000256" key="1">
    <source>
        <dbReference type="SAM" id="MobiDB-lite"/>
    </source>
</evidence>